<comment type="similarity">
    <text evidence="1">Belongs to the peptidase C40 family.</text>
</comment>
<dbReference type="OrthoDB" id="9813118at2"/>
<keyword evidence="10" id="KW-1185">Reference proteome</keyword>
<dbReference type="SUPFAM" id="SSF54001">
    <property type="entry name" value="Cysteine proteinases"/>
    <property type="match status" value="1"/>
</dbReference>
<reference evidence="8 9" key="1">
    <citation type="submission" date="2018-01" db="EMBL/GenBank/DDBJ databases">
        <title>The whole genome sequencing and assembly of Paenibacillus chitinolyticus KCCM 41400 strain.</title>
        <authorList>
            <person name="Kim J.-Y."/>
            <person name="Park M.-K."/>
            <person name="Lee Y.-J."/>
            <person name="Yi H."/>
            <person name="Bahn Y.-S."/>
            <person name="Kim J.F."/>
            <person name="Lee D.-W."/>
        </authorList>
    </citation>
    <scope>NUCLEOTIDE SEQUENCE [LARGE SCALE GENOMIC DNA]</scope>
    <source>
        <strain evidence="8 9">KCCM 41400</strain>
    </source>
</reference>
<dbReference type="GO" id="GO:0008234">
    <property type="term" value="F:cysteine-type peptidase activity"/>
    <property type="evidence" value="ECO:0007669"/>
    <property type="project" value="UniProtKB-KW"/>
</dbReference>
<name>A0A410WSW5_9BACL</name>
<dbReference type="PROSITE" id="PS51935">
    <property type="entry name" value="NLPC_P60"/>
    <property type="match status" value="1"/>
</dbReference>
<dbReference type="InterPro" id="IPR000064">
    <property type="entry name" value="NLP_P60_dom"/>
</dbReference>
<dbReference type="AlphaFoldDB" id="A0A410WSW5"/>
<evidence type="ECO:0000313" key="8">
    <source>
        <dbReference type="EMBL" id="QAV17478.1"/>
    </source>
</evidence>
<evidence type="ECO:0000256" key="4">
    <source>
        <dbReference type="ARBA" id="ARBA00022807"/>
    </source>
</evidence>
<dbReference type="PANTHER" id="PTHR47053:SF1">
    <property type="entry name" value="MUREIN DD-ENDOPEPTIDASE MEPH-RELATED"/>
    <property type="match status" value="1"/>
</dbReference>
<dbReference type="EMBL" id="JAMDMJ010000008">
    <property type="protein sequence ID" value="MCY9595723.1"/>
    <property type="molecule type" value="Genomic_DNA"/>
</dbReference>
<protein>
    <submittedName>
        <fullName evidence="7">C40 family peptidase</fullName>
    </submittedName>
    <submittedName>
        <fullName evidence="8">NlpC/P60 family protein</fullName>
    </submittedName>
</protein>
<sequence>MKKQLGKKLIIASLSAAIALSGGLTALPQQSHAAVSSSAFKAKADKIITLGNKYLGRPYKFGAKTGNTSSFDCSSFVQYVYQQNGIKLARGARDQSKNGVKIKRSELQPGDLVFFSTTKTMKYSASSVNRIGHVGIYAGNNKVLHTFGKGGVTYSNMGSGWWDNHYVTAVRVIK</sequence>
<feature type="signal peptide" evidence="5">
    <location>
        <begin position="1"/>
        <end position="33"/>
    </location>
</feature>
<dbReference type="Proteomes" id="UP000288943">
    <property type="component" value="Chromosome"/>
</dbReference>
<dbReference type="RefSeq" id="WP_042229320.1">
    <property type="nucleotide sequence ID" value="NZ_CP026520.1"/>
</dbReference>
<gene>
    <name evidence="7" type="ORF">M5X16_08055</name>
    <name evidence="8" type="ORF">PC41400_07290</name>
</gene>
<dbReference type="Pfam" id="PF00877">
    <property type="entry name" value="NLPC_P60"/>
    <property type="match status" value="1"/>
</dbReference>
<reference evidence="7 10" key="2">
    <citation type="submission" date="2022-05" db="EMBL/GenBank/DDBJ databases">
        <title>Genome Sequencing of Bee-Associated Microbes.</title>
        <authorList>
            <person name="Dunlap C."/>
        </authorList>
    </citation>
    <scope>NUCLEOTIDE SEQUENCE [LARGE SCALE GENOMIC DNA]</scope>
    <source>
        <strain evidence="7 10">NRRL B-23120</strain>
    </source>
</reference>
<keyword evidence="4" id="KW-0788">Thiol protease</keyword>
<evidence type="ECO:0000313" key="9">
    <source>
        <dbReference type="Proteomes" id="UP000288943"/>
    </source>
</evidence>
<dbReference type="InterPro" id="IPR051202">
    <property type="entry name" value="Peptidase_C40"/>
</dbReference>
<dbReference type="Proteomes" id="UP001527202">
    <property type="component" value="Unassembled WGS sequence"/>
</dbReference>
<dbReference type="PANTHER" id="PTHR47053">
    <property type="entry name" value="MUREIN DD-ENDOPEPTIDASE MEPH-RELATED"/>
    <property type="match status" value="1"/>
</dbReference>
<dbReference type="EMBL" id="CP026520">
    <property type="protein sequence ID" value="QAV17478.1"/>
    <property type="molecule type" value="Genomic_DNA"/>
</dbReference>
<evidence type="ECO:0000256" key="1">
    <source>
        <dbReference type="ARBA" id="ARBA00007074"/>
    </source>
</evidence>
<evidence type="ECO:0000256" key="2">
    <source>
        <dbReference type="ARBA" id="ARBA00022670"/>
    </source>
</evidence>
<feature type="domain" description="NlpC/P60" evidence="6">
    <location>
        <begin position="41"/>
        <end position="173"/>
    </location>
</feature>
<feature type="chain" id="PRO_5019285052" evidence="5">
    <location>
        <begin position="34"/>
        <end position="174"/>
    </location>
</feature>
<organism evidence="8 9">
    <name type="scientific">Paenibacillus chitinolyticus</name>
    <dbReference type="NCBI Taxonomy" id="79263"/>
    <lineage>
        <taxon>Bacteria</taxon>
        <taxon>Bacillati</taxon>
        <taxon>Bacillota</taxon>
        <taxon>Bacilli</taxon>
        <taxon>Bacillales</taxon>
        <taxon>Paenibacillaceae</taxon>
        <taxon>Paenibacillus</taxon>
    </lineage>
</organism>
<dbReference type="GeneID" id="95374623"/>
<accession>A0A410WSW5</accession>
<keyword evidence="3" id="KW-0378">Hydrolase</keyword>
<evidence type="ECO:0000313" key="10">
    <source>
        <dbReference type="Proteomes" id="UP001527202"/>
    </source>
</evidence>
<keyword evidence="5" id="KW-0732">Signal</keyword>
<evidence type="ECO:0000256" key="3">
    <source>
        <dbReference type="ARBA" id="ARBA00022801"/>
    </source>
</evidence>
<evidence type="ECO:0000259" key="6">
    <source>
        <dbReference type="PROSITE" id="PS51935"/>
    </source>
</evidence>
<evidence type="ECO:0000256" key="5">
    <source>
        <dbReference type="SAM" id="SignalP"/>
    </source>
</evidence>
<evidence type="ECO:0000313" key="7">
    <source>
        <dbReference type="EMBL" id="MCY9595723.1"/>
    </source>
</evidence>
<dbReference type="KEGG" id="pchi:PC41400_07290"/>
<keyword evidence="2" id="KW-0645">Protease</keyword>
<dbReference type="InterPro" id="IPR038765">
    <property type="entry name" value="Papain-like_cys_pep_sf"/>
</dbReference>
<dbReference type="Gene3D" id="3.90.1720.10">
    <property type="entry name" value="endopeptidase domain like (from Nostoc punctiforme)"/>
    <property type="match status" value="1"/>
</dbReference>
<proteinExistence type="inferred from homology"/>
<dbReference type="GO" id="GO:0006508">
    <property type="term" value="P:proteolysis"/>
    <property type="evidence" value="ECO:0007669"/>
    <property type="project" value="UniProtKB-KW"/>
</dbReference>